<proteinExistence type="predicted"/>
<gene>
    <name evidence="2" type="ORF">H9K75_03740</name>
</gene>
<feature type="transmembrane region" description="Helical" evidence="1">
    <location>
        <begin position="123"/>
        <end position="143"/>
    </location>
</feature>
<name>A0A7H0GLQ8_9BURK</name>
<keyword evidence="1" id="KW-0812">Transmembrane</keyword>
<protein>
    <submittedName>
        <fullName evidence="2">Uncharacterized protein</fullName>
    </submittedName>
</protein>
<reference evidence="2 3" key="1">
    <citation type="submission" date="2020-08" db="EMBL/GenBank/DDBJ databases">
        <title>Genome sequence of Diaphorobacter aerolatus KACC 16536T.</title>
        <authorList>
            <person name="Hyun D.-W."/>
            <person name="Bae J.-W."/>
        </authorList>
    </citation>
    <scope>NUCLEOTIDE SEQUENCE [LARGE SCALE GENOMIC DNA]</scope>
    <source>
        <strain evidence="2 3">KACC 16536</strain>
    </source>
</reference>
<sequence length="169" mass="18221">MKFAHAVFVAIHCLMAAMFTLCAMGLLWIAGSKGWAAFQNGLGPDEMFKLVEALGVLAASVVALQIAQTILEEEVVRDTHISGPTRVRRFLSRFMVVLVVALAVEALITIFKASVEHEVMLNASLLIGAVGVLLAGWGVFVHLNTSAEKLEPEAMEDAKSEDDKVQGDK</sequence>
<organism evidence="2 3">
    <name type="scientific">Diaphorobacter aerolatus</name>
    <dbReference type="NCBI Taxonomy" id="1288495"/>
    <lineage>
        <taxon>Bacteria</taxon>
        <taxon>Pseudomonadati</taxon>
        <taxon>Pseudomonadota</taxon>
        <taxon>Betaproteobacteria</taxon>
        <taxon>Burkholderiales</taxon>
        <taxon>Comamonadaceae</taxon>
        <taxon>Diaphorobacter</taxon>
    </lineage>
</organism>
<feature type="transmembrane region" description="Helical" evidence="1">
    <location>
        <begin position="91"/>
        <end position="111"/>
    </location>
</feature>
<evidence type="ECO:0000313" key="2">
    <source>
        <dbReference type="EMBL" id="QNP49224.1"/>
    </source>
</evidence>
<dbReference type="KEGG" id="daer:H9K75_03740"/>
<dbReference type="RefSeq" id="WP_187724816.1">
    <property type="nucleotide sequence ID" value="NZ_CP060783.1"/>
</dbReference>
<accession>A0A7H0GLQ8</accession>
<keyword evidence="1" id="KW-0472">Membrane</keyword>
<keyword evidence="1" id="KW-1133">Transmembrane helix</keyword>
<evidence type="ECO:0000313" key="3">
    <source>
        <dbReference type="Proteomes" id="UP000516028"/>
    </source>
</evidence>
<dbReference type="AlphaFoldDB" id="A0A7H0GLQ8"/>
<feature type="transmembrane region" description="Helical" evidence="1">
    <location>
        <begin position="50"/>
        <end position="71"/>
    </location>
</feature>
<dbReference type="Proteomes" id="UP000516028">
    <property type="component" value="Chromosome"/>
</dbReference>
<keyword evidence="3" id="KW-1185">Reference proteome</keyword>
<evidence type="ECO:0000256" key="1">
    <source>
        <dbReference type="SAM" id="Phobius"/>
    </source>
</evidence>
<dbReference type="EMBL" id="CP060783">
    <property type="protein sequence ID" value="QNP49224.1"/>
    <property type="molecule type" value="Genomic_DNA"/>
</dbReference>
<feature type="transmembrane region" description="Helical" evidence="1">
    <location>
        <begin position="7"/>
        <end position="30"/>
    </location>
</feature>